<proteinExistence type="predicted"/>
<reference evidence="3 4" key="1">
    <citation type="journal article" date="2020" name="bioRxiv">
        <title>Sequence and annotation of 42 cannabis genomes reveals extensive copy number variation in cannabinoid synthesis and pathogen resistance genes.</title>
        <authorList>
            <person name="Mckernan K.J."/>
            <person name="Helbert Y."/>
            <person name="Kane L.T."/>
            <person name="Ebling H."/>
            <person name="Zhang L."/>
            <person name="Liu B."/>
            <person name="Eaton Z."/>
            <person name="Mclaughlin S."/>
            <person name="Kingan S."/>
            <person name="Baybayan P."/>
            <person name="Concepcion G."/>
            <person name="Jordan M."/>
            <person name="Riva A."/>
            <person name="Barbazuk W."/>
            <person name="Harkins T."/>
        </authorList>
    </citation>
    <scope>NUCLEOTIDE SEQUENCE [LARGE SCALE GENOMIC DNA]</scope>
    <source>
        <strain evidence="3 4">cv. Jamaican Lion 4</strain>
        <strain evidence="2">Father</strain>
        <strain evidence="1">Mother</strain>
        <tissue evidence="1">Leaf</tissue>
    </source>
</reference>
<protein>
    <submittedName>
        <fullName evidence="1">Uncharacterized protein</fullName>
    </submittedName>
</protein>
<dbReference type="Proteomes" id="UP000525078">
    <property type="component" value="Unassembled WGS sequence"/>
</dbReference>
<name>A0A7J6FL36_CANSA</name>
<dbReference type="EMBL" id="JAATIQ010000025">
    <property type="protein sequence ID" value="KAF4398613.1"/>
    <property type="molecule type" value="Genomic_DNA"/>
</dbReference>
<dbReference type="AlphaFoldDB" id="A0A7J6FL36"/>
<evidence type="ECO:0000313" key="2">
    <source>
        <dbReference type="EMBL" id="KAF4398613.1"/>
    </source>
</evidence>
<keyword evidence="4" id="KW-1185">Reference proteome</keyword>
<gene>
    <name evidence="1" type="ORF">F8388_001951</name>
    <name evidence="2" type="ORF">G4B88_013702</name>
</gene>
<evidence type="ECO:0000313" key="1">
    <source>
        <dbReference type="EMBL" id="KAF4371423.1"/>
    </source>
</evidence>
<organism evidence="1 3">
    <name type="scientific">Cannabis sativa</name>
    <name type="common">Hemp</name>
    <name type="synonym">Marijuana</name>
    <dbReference type="NCBI Taxonomy" id="3483"/>
    <lineage>
        <taxon>Eukaryota</taxon>
        <taxon>Viridiplantae</taxon>
        <taxon>Streptophyta</taxon>
        <taxon>Embryophyta</taxon>
        <taxon>Tracheophyta</taxon>
        <taxon>Spermatophyta</taxon>
        <taxon>Magnoliopsida</taxon>
        <taxon>eudicotyledons</taxon>
        <taxon>Gunneridae</taxon>
        <taxon>Pentapetalae</taxon>
        <taxon>rosids</taxon>
        <taxon>fabids</taxon>
        <taxon>Rosales</taxon>
        <taxon>Cannabaceae</taxon>
        <taxon>Cannabis</taxon>
    </lineage>
</organism>
<dbReference type="Proteomes" id="UP000583929">
    <property type="component" value="Unassembled WGS sequence"/>
</dbReference>
<sequence>MKFFSNNSIKRSNQTGHISSLFYDNTLWGGSVALPVEAVHETKRSARQATIDFSKAIAADPQIQISLNLTANVASKSLFMIQNAIWSCNHDITPLDAVRYNNKLTNKHYSYQKDYSDKKKNEVKDKASKPAAKPFLKFKTNIANDESHRFSKNQHNKDKLCYQEKQQNFLQHTPGP</sequence>
<evidence type="ECO:0000313" key="3">
    <source>
        <dbReference type="Proteomes" id="UP000525078"/>
    </source>
</evidence>
<dbReference type="EMBL" id="JAATIP010000111">
    <property type="protein sequence ID" value="KAF4371423.1"/>
    <property type="molecule type" value="Genomic_DNA"/>
</dbReference>
<evidence type="ECO:0000313" key="4">
    <source>
        <dbReference type="Proteomes" id="UP000583929"/>
    </source>
</evidence>
<comment type="caution">
    <text evidence="1">The sequence shown here is derived from an EMBL/GenBank/DDBJ whole genome shotgun (WGS) entry which is preliminary data.</text>
</comment>
<accession>A0A7J6FL36</accession>